<dbReference type="Pfam" id="PF03965">
    <property type="entry name" value="Penicillinase_R"/>
    <property type="match status" value="1"/>
</dbReference>
<dbReference type="SUPFAM" id="SSF46785">
    <property type="entry name" value="Winged helix' DNA-binding domain"/>
    <property type="match status" value="1"/>
</dbReference>
<sequence length="144" mass="16261">MSETAEMISPAEWEIMRIIWAHPDSQSKAIIQAATAFNDWQATTIKTLLARLVKKGWVKTQKKKNYYRYQAAISESQALAESINQLTDHTCKKNGYKLVMEVINQVDLDQAGHDQILACLEAKKLVDQVPCSCQPGQCNCHQHS</sequence>
<reference evidence="5 6" key="1">
    <citation type="journal article" date="2016" name="Genome Announc.">
        <title>Complete Genome Sequences of Aerococcus christensenii CCUG 28831T, Aerococcus sanguinicola CCUG 43001T, Aerococcus urinae CCUG 36881T, Aerococcus urinaeequi CCUG 28094T, Aerococcus urinaehominis CCUG 42038 BT, and Aerococcus viridans CCUG 4311T.</title>
        <authorList>
            <person name="Carkaci D."/>
            <person name="Dargis R."/>
            <person name="Nielsen X.C."/>
            <person name="Skovgaard O."/>
            <person name="Fuursted K."/>
            <person name="Christensen J.J."/>
        </authorList>
    </citation>
    <scope>NUCLEOTIDE SEQUENCE [LARGE SCALE GENOMIC DNA]</scope>
    <source>
        <strain evidence="5 6">CCUG42038B</strain>
    </source>
</reference>
<proteinExistence type="inferred from homology"/>
<evidence type="ECO:0000256" key="2">
    <source>
        <dbReference type="ARBA" id="ARBA00023015"/>
    </source>
</evidence>
<evidence type="ECO:0000313" key="5">
    <source>
        <dbReference type="EMBL" id="AMB99802.1"/>
    </source>
</evidence>
<dbReference type="RefSeq" id="WP_067980286.1">
    <property type="nucleotide sequence ID" value="NZ_CP014163.1"/>
</dbReference>
<dbReference type="AlphaFoldDB" id="A0A0X8FNA6"/>
<evidence type="ECO:0000256" key="4">
    <source>
        <dbReference type="ARBA" id="ARBA00023163"/>
    </source>
</evidence>
<dbReference type="Gene3D" id="1.10.10.10">
    <property type="entry name" value="Winged helix-like DNA-binding domain superfamily/Winged helix DNA-binding domain"/>
    <property type="match status" value="1"/>
</dbReference>
<evidence type="ECO:0000256" key="3">
    <source>
        <dbReference type="ARBA" id="ARBA00023125"/>
    </source>
</evidence>
<protein>
    <submittedName>
        <fullName evidence="5">Uncharacterized protein</fullName>
    </submittedName>
</protein>
<dbReference type="PIRSF" id="PIRSF019455">
    <property type="entry name" value="CopR_AtkY"/>
    <property type="match status" value="1"/>
</dbReference>
<dbReference type="InterPro" id="IPR036388">
    <property type="entry name" value="WH-like_DNA-bd_sf"/>
</dbReference>
<dbReference type="STRING" id="128944.AWM75_07420"/>
<keyword evidence="4" id="KW-0804">Transcription</keyword>
<keyword evidence="2" id="KW-0805">Transcription regulation</keyword>
<organism evidence="5 6">
    <name type="scientific">Aerococcus urinaehominis</name>
    <dbReference type="NCBI Taxonomy" id="128944"/>
    <lineage>
        <taxon>Bacteria</taxon>
        <taxon>Bacillati</taxon>
        <taxon>Bacillota</taxon>
        <taxon>Bacilli</taxon>
        <taxon>Lactobacillales</taxon>
        <taxon>Aerococcaceae</taxon>
        <taxon>Aerococcus</taxon>
    </lineage>
</organism>
<dbReference type="GO" id="GO:0003677">
    <property type="term" value="F:DNA binding"/>
    <property type="evidence" value="ECO:0007669"/>
    <property type="project" value="UniProtKB-KW"/>
</dbReference>
<dbReference type="InterPro" id="IPR036390">
    <property type="entry name" value="WH_DNA-bd_sf"/>
</dbReference>
<reference evidence="6" key="2">
    <citation type="submission" date="2016-01" db="EMBL/GenBank/DDBJ databases">
        <title>Six Aerococcus type strain genome sequencing and assembly using PacBio and Illumina Hiseq.</title>
        <authorList>
            <person name="Carkaci D."/>
            <person name="Dargis R."/>
            <person name="Nielsen X.C."/>
            <person name="Skovgaard O."/>
            <person name="Fuursted K."/>
            <person name="Christensen J.J."/>
        </authorList>
    </citation>
    <scope>NUCLEOTIDE SEQUENCE [LARGE SCALE GENOMIC DNA]</scope>
    <source>
        <strain evidence="6">CCUG42038B</strain>
    </source>
</reference>
<accession>A0A0X8FNA6</accession>
<dbReference type="OrthoDB" id="1849040at2"/>
<dbReference type="InterPro" id="IPR005650">
    <property type="entry name" value="BlaI_family"/>
</dbReference>
<dbReference type="KEGG" id="auh:AWM75_07420"/>
<name>A0A0X8FNA6_9LACT</name>
<evidence type="ECO:0000256" key="1">
    <source>
        <dbReference type="ARBA" id="ARBA00011046"/>
    </source>
</evidence>
<gene>
    <name evidence="5" type="ORF">AWM75_07420</name>
</gene>
<comment type="similarity">
    <text evidence="1">Belongs to the BlaI transcriptional regulatory family.</text>
</comment>
<dbReference type="Proteomes" id="UP000062260">
    <property type="component" value="Chromosome"/>
</dbReference>
<keyword evidence="3" id="KW-0238">DNA-binding</keyword>
<keyword evidence="6" id="KW-1185">Reference proteome</keyword>
<dbReference type="GO" id="GO:0045892">
    <property type="term" value="P:negative regulation of DNA-templated transcription"/>
    <property type="evidence" value="ECO:0007669"/>
    <property type="project" value="InterPro"/>
</dbReference>
<evidence type="ECO:0000313" key="6">
    <source>
        <dbReference type="Proteomes" id="UP000062260"/>
    </source>
</evidence>
<dbReference type="EMBL" id="CP014163">
    <property type="protein sequence ID" value="AMB99802.1"/>
    <property type="molecule type" value="Genomic_DNA"/>
</dbReference>